<name>A0AAD2K0A6_9AGAR</name>
<accession>A0AAD2K0A6</accession>
<evidence type="ECO:0000313" key="2">
    <source>
        <dbReference type="EMBL" id="CAK5271857.1"/>
    </source>
</evidence>
<feature type="compositionally biased region" description="Basic and acidic residues" evidence="1">
    <location>
        <begin position="150"/>
        <end position="159"/>
    </location>
</feature>
<sequence length="173" mass="18493">MASIPNLSAHQHHTEALPEHHVHKDSDPLPGARGAAPAVDYSPETMERLPSSVWQDADPTKPTRELSEIGTSRPTATTTTRDSEPHSGRDAFSEKRPDSTDLRDSSTAAAGPTTTHDHHHDSGIHDHASKPSAADKMIGTAQKLVGKVTKKPEMEEKGQIRASEGKAAAASIH</sequence>
<dbReference type="AlphaFoldDB" id="A0AAD2K0A6"/>
<comment type="caution">
    <text evidence="2">The sequence shown here is derived from an EMBL/GenBank/DDBJ whole genome shotgun (WGS) entry which is preliminary data.</text>
</comment>
<evidence type="ECO:0000313" key="3">
    <source>
        <dbReference type="Proteomes" id="UP001295794"/>
    </source>
</evidence>
<feature type="region of interest" description="Disordered" evidence="1">
    <location>
        <begin position="1"/>
        <end position="173"/>
    </location>
</feature>
<feature type="compositionally biased region" description="Basic and acidic residues" evidence="1">
    <location>
        <begin position="115"/>
        <end position="129"/>
    </location>
</feature>
<keyword evidence="3" id="KW-1185">Reference proteome</keyword>
<organism evidence="2 3">
    <name type="scientific">Mycena citricolor</name>
    <dbReference type="NCBI Taxonomy" id="2018698"/>
    <lineage>
        <taxon>Eukaryota</taxon>
        <taxon>Fungi</taxon>
        <taxon>Dikarya</taxon>
        <taxon>Basidiomycota</taxon>
        <taxon>Agaricomycotina</taxon>
        <taxon>Agaricomycetes</taxon>
        <taxon>Agaricomycetidae</taxon>
        <taxon>Agaricales</taxon>
        <taxon>Marasmiineae</taxon>
        <taxon>Mycenaceae</taxon>
        <taxon>Mycena</taxon>
    </lineage>
</organism>
<dbReference type="Proteomes" id="UP001295794">
    <property type="component" value="Unassembled WGS sequence"/>
</dbReference>
<feature type="compositionally biased region" description="Basic and acidic residues" evidence="1">
    <location>
        <begin position="12"/>
        <end position="27"/>
    </location>
</feature>
<evidence type="ECO:0000256" key="1">
    <source>
        <dbReference type="SAM" id="MobiDB-lite"/>
    </source>
</evidence>
<protein>
    <submittedName>
        <fullName evidence="2">Uncharacterized protein</fullName>
    </submittedName>
</protein>
<feature type="compositionally biased region" description="Basic and acidic residues" evidence="1">
    <location>
        <begin position="81"/>
        <end position="104"/>
    </location>
</feature>
<dbReference type="EMBL" id="CAVNYO010000178">
    <property type="protein sequence ID" value="CAK5271857.1"/>
    <property type="molecule type" value="Genomic_DNA"/>
</dbReference>
<reference evidence="2" key="1">
    <citation type="submission" date="2023-11" db="EMBL/GenBank/DDBJ databases">
        <authorList>
            <person name="De Vega J J."/>
            <person name="De Vega J J."/>
        </authorList>
    </citation>
    <scope>NUCLEOTIDE SEQUENCE</scope>
</reference>
<proteinExistence type="predicted"/>
<feature type="compositionally biased region" description="Basic and acidic residues" evidence="1">
    <location>
        <begin position="58"/>
        <end position="67"/>
    </location>
</feature>
<gene>
    <name evidence="2" type="ORF">MYCIT1_LOCUS17228</name>
</gene>